<keyword evidence="2 5" id="KW-0238">DNA-binding</keyword>
<evidence type="ECO:0000313" key="9">
    <source>
        <dbReference type="EMBL" id="KAJ9157960.1"/>
    </source>
</evidence>
<keyword evidence="3 5" id="KW-0371">Homeobox</keyword>
<feature type="compositionally biased region" description="Polar residues" evidence="7">
    <location>
        <begin position="212"/>
        <end position="228"/>
    </location>
</feature>
<feature type="domain" description="Homeobox" evidence="8">
    <location>
        <begin position="56"/>
        <end position="116"/>
    </location>
</feature>
<evidence type="ECO:0000259" key="8">
    <source>
        <dbReference type="PROSITE" id="PS50071"/>
    </source>
</evidence>
<protein>
    <submittedName>
        <fullName evidence="9">GS homeobox 2</fullName>
    </submittedName>
</protein>
<feature type="compositionally biased region" description="Basic residues" evidence="7">
    <location>
        <begin position="436"/>
        <end position="455"/>
    </location>
</feature>
<dbReference type="PROSITE" id="PS50071">
    <property type="entry name" value="HOMEOBOX_2"/>
    <property type="match status" value="1"/>
</dbReference>
<reference evidence="9" key="1">
    <citation type="submission" date="2022-07" db="EMBL/GenBank/DDBJ databases">
        <title>Fungi with potential for degradation of polypropylene.</title>
        <authorList>
            <person name="Gostincar C."/>
        </authorList>
    </citation>
    <scope>NUCLEOTIDE SEQUENCE</scope>
    <source>
        <strain evidence="9">EXF-13308</strain>
    </source>
</reference>
<accession>A0AA38W136</accession>
<keyword evidence="10" id="KW-1185">Reference proteome</keyword>
<feature type="region of interest" description="Disordered" evidence="7">
    <location>
        <begin position="564"/>
        <end position="599"/>
    </location>
</feature>
<proteinExistence type="predicted"/>
<gene>
    <name evidence="9" type="ORF">NKR23_g517</name>
</gene>
<evidence type="ECO:0000256" key="6">
    <source>
        <dbReference type="RuleBase" id="RU000682"/>
    </source>
</evidence>
<feature type="compositionally biased region" description="Basic and acidic residues" evidence="7">
    <location>
        <begin position="480"/>
        <end position="495"/>
    </location>
</feature>
<evidence type="ECO:0000313" key="10">
    <source>
        <dbReference type="Proteomes" id="UP001174694"/>
    </source>
</evidence>
<evidence type="ECO:0000256" key="3">
    <source>
        <dbReference type="ARBA" id="ARBA00023155"/>
    </source>
</evidence>
<dbReference type="InterPro" id="IPR051775">
    <property type="entry name" value="Homeobox_domain"/>
</dbReference>
<dbReference type="SMART" id="SM00389">
    <property type="entry name" value="HOX"/>
    <property type="match status" value="1"/>
</dbReference>
<dbReference type="CDD" id="cd00086">
    <property type="entry name" value="homeodomain"/>
    <property type="match status" value="1"/>
</dbReference>
<dbReference type="GO" id="GO:0005634">
    <property type="term" value="C:nucleus"/>
    <property type="evidence" value="ECO:0007669"/>
    <property type="project" value="UniProtKB-SubCell"/>
</dbReference>
<evidence type="ECO:0000256" key="2">
    <source>
        <dbReference type="ARBA" id="ARBA00023125"/>
    </source>
</evidence>
<evidence type="ECO:0000256" key="4">
    <source>
        <dbReference type="ARBA" id="ARBA00023242"/>
    </source>
</evidence>
<feature type="compositionally biased region" description="Low complexity" evidence="7">
    <location>
        <begin position="1"/>
        <end position="14"/>
    </location>
</feature>
<dbReference type="PANTHER" id="PTHR24323">
    <property type="entry name" value="CEH-10 HOMEODOMAIN-CONTAINING HOMOLOG"/>
    <property type="match status" value="1"/>
</dbReference>
<comment type="subcellular location">
    <subcellularLocation>
        <location evidence="1 5 6">Nucleus</location>
    </subcellularLocation>
</comment>
<dbReference type="Gene3D" id="1.10.10.60">
    <property type="entry name" value="Homeodomain-like"/>
    <property type="match status" value="1"/>
</dbReference>
<name>A0AA38W136_9PEZI</name>
<evidence type="ECO:0000256" key="1">
    <source>
        <dbReference type="ARBA" id="ARBA00004123"/>
    </source>
</evidence>
<feature type="region of interest" description="Disordered" evidence="7">
    <location>
        <begin position="1"/>
        <end position="68"/>
    </location>
</feature>
<dbReference type="Proteomes" id="UP001174694">
    <property type="component" value="Unassembled WGS sequence"/>
</dbReference>
<evidence type="ECO:0000256" key="5">
    <source>
        <dbReference type="PROSITE-ProRule" id="PRU00108"/>
    </source>
</evidence>
<feature type="compositionally biased region" description="Low complexity" evidence="7">
    <location>
        <begin position="265"/>
        <end position="279"/>
    </location>
</feature>
<keyword evidence="4 5" id="KW-0539">Nucleus</keyword>
<feature type="compositionally biased region" description="Polar residues" evidence="7">
    <location>
        <begin position="147"/>
        <end position="163"/>
    </location>
</feature>
<sequence length="633" mass="68146">MSSQASSPSASYDQSTDKLAGDASSSSESHSDSFVPSQDSPKLDTENLGQNAELERHPKGKRKRTAAKDKAVLEAAYAANPKPDKAARLDIVKRVSLNEKEVQIWFQNRRQNDRRKSRPLTPQEIAALRYGGMQILSDPLSYNTIETTRSSSASPVQAPSFQDDTPVATELSTVDTELPMGVEKKGGQRTGSDAEEGSQHARAGSLQLELPSETQQVEPSKTSHRLSQSFSGTVGYLANRWNPGSSFSTPSSFSQRADDSFSLEPFAPSSCPATTSSAPLLPPPQSSQVRLRLSLEGKAEVVSSLPSPDRIAPSRPSSTLSDEMPHLSRPSLQRSHSAQPTVTLPPISTLTASLHAQAQPPATTFFPPRLHRGRSRDVNAWKLCCDADSVHRDDELTAQAESESSGSAIAAISLLRSTSGTGSSNVLQPNGAKRNASTHRHSRSNIVHQAKKPKLGRTSSSVARLQTSFTHTSLQRPVSRHPDIASEKDVDEKSGKATFVTSGGNDSDKENWSPDEDGNPQLRNVPRVIGSRRPLPSSAPKLHHNPRRIMGRALEEHRGAAFLGGSRANTAPSRSRRKDSGVAIYEDSGNSPAAAGVADDEVERFMRGEVSPSKKGDMDCVAGLLSLSQGNWR</sequence>
<dbReference type="GO" id="GO:0000976">
    <property type="term" value="F:transcription cis-regulatory region binding"/>
    <property type="evidence" value="ECO:0007669"/>
    <property type="project" value="TreeGrafter"/>
</dbReference>
<feature type="region of interest" description="Disordered" evidence="7">
    <location>
        <begin position="419"/>
        <end position="547"/>
    </location>
</feature>
<dbReference type="PROSITE" id="PS00027">
    <property type="entry name" value="HOMEOBOX_1"/>
    <property type="match status" value="1"/>
</dbReference>
<feature type="compositionally biased region" description="Low complexity" evidence="7">
    <location>
        <begin position="24"/>
        <end position="37"/>
    </location>
</feature>
<comment type="caution">
    <text evidence="9">The sequence shown here is derived from an EMBL/GenBank/DDBJ whole genome shotgun (WGS) entry which is preliminary data.</text>
</comment>
<feature type="compositionally biased region" description="Polar residues" evidence="7">
    <location>
        <begin position="330"/>
        <end position="344"/>
    </location>
</feature>
<dbReference type="EMBL" id="JANBVO010000001">
    <property type="protein sequence ID" value="KAJ9157960.1"/>
    <property type="molecule type" value="Genomic_DNA"/>
</dbReference>
<feature type="region of interest" description="Disordered" evidence="7">
    <location>
        <begin position="171"/>
        <end position="228"/>
    </location>
</feature>
<evidence type="ECO:0000256" key="7">
    <source>
        <dbReference type="SAM" id="MobiDB-lite"/>
    </source>
</evidence>
<dbReference type="AlphaFoldDB" id="A0AA38W136"/>
<dbReference type="SUPFAM" id="SSF46689">
    <property type="entry name" value="Homeodomain-like"/>
    <property type="match status" value="1"/>
</dbReference>
<dbReference type="PANTHER" id="PTHR24323:SF7">
    <property type="entry name" value="HOMEOBOX DOMAIN-CONTAINING PROTEIN"/>
    <property type="match status" value="1"/>
</dbReference>
<feature type="region of interest" description="Disordered" evidence="7">
    <location>
        <begin position="246"/>
        <end position="344"/>
    </location>
</feature>
<feature type="compositionally biased region" description="Polar residues" evidence="7">
    <location>
        <begin position="457"/>
        <end position="476"/>
    </location>
</feature>
<dbReference type="InterPro" id="IPR017970">
    <property type="entry name" value="Homeobox_CS"/>
</dbReference>
<feature type="region of interest" description="Disordered" evidence="7">
    <location>
        <begin position="147"/>
        <end position="166"/>
    </location>
</feature>
<dbReference type="InterPro" id="IPR001356">
    <property type="entry name" value="HD"/>
</dbReference>
<dbReference type="GO" id="GO:0000981">
    <property type="term" value="F:DNA-binding transcription factor activity, RNA polymerase II-specific"/>
    <property type="evidence" value="ECO:0007669"/>
    <property type="project" value="InterPro"/>
</dbReference>
<dbReference type="Pfam" id="PF00046">
    <property type="entry name" value="Homeodomain"/>
    <property type="match status" value="1"/>
</dbReference>
<feature type="DNA-binding region" description="Homeobox" evidence="5">
    <location>
        <begin position="58"/>
        <end position="117"/>
    </location>
</feature>
<organism evidence="9 10">
    <name type="scientific">Pleurostoma richardsiae</name>
    <dbReference type="NCBI Taxonomy" id="41990"/>
    <lineage>
        <taxon>Eukaryota</taxon>
        <taxon>Fungi</taxon>
        <taxon>Dikarya</taxon>
        <taxon>Ascomycota</taxon>
        <taxon>Pezizomycotina</taxon>
        <taxon>Sordariomycetes</taxon>
        <taxon>Sordariomycetidae</taxon>
        <taxon>Calosphaeriales</taxon>
        <taxon>Pleurostomataceae</taxon>
        <taxon>Pleurostoma</taxon>
    </lineage>
</organism>
<dbReference type="InterPro" id="IPR009057">
    <property type="entry name" value="Homeodomain-like_sf"/>
</dbReference>